<dbReference type="Pfam" id="PF06841">
    <property type="entry name" value="Phage_T4_gp19"/>
    <property type="match status" value="1"/>
</dbReference>
<evidence type="ECO:0000313" key="1">
    <source>
        <dbReference type="EMBL" id="TDQ46672.1"/>
    </source>
</evidence>
<dbReference type="OrthoDB" id="9790161at2"/>
<comment type="caution">
    <text evidence="1">The sequence shown here is derived from an EMBL/GenBank/DDBJ whole genome shotgun (WGS) entry which is preliminary data.</text>
</comment>
<accession>A0A4R6UJI8</accession>
<dbReference type="PANTHER" id="PTHR38009">
    <property type="entry name" value="CONSERVED HYPOTHETICAL PHAGE TAIL PROTEIN"/>
    <property type="match status" value="1"/>
</dbReference>
<dbReference type="NCBIfam" id="TIGR02241">
    <property type="entry name" value="conserved hypothetical phage tail region protein"/>
    <property type="match status" value="1"/>
</dbReference>
<dbReference type="EMBL" id="SNYO01000015">
    <property type="protein sequence ID" value="TDQ46672.1"/>
    <property type="molecule type" value="Genomic_DNA"/>
</dbReference>
<evidence type="ECO:0000313" key="2">
    <source>
        <dbReference type="Proteomes" id="UP000295705"/>
    </source>
</evidence>
<proteinExistence type="predicted"/>
<organism evidence="1 2">
    <name type="scientific">Actinomycetospora succinea</name>
    <dbReference type="NCBI Taxonomy" id="663603"/>
    <lineage>
        <taxon>Bacteria</taxon>
        <taxon>Bacillati</taxon>
        <taxon>Actinomycetota</taxon>
        <taxon>Actinomycetes</taxon>
        <taxon>Pseudonocardiales</taxon>
        <taxon>Pseudonocardiaceae</taxon>
        <taxon>Actinomycetospora</taxon>
    </lineage>
</organism>
<dbReference type="InterPro" id="IPR011747">
    <property type="entry name" value="CHP02241"/>
</dbReference>
<dbReference type="InterPro" id="IPR010667">
    <property type="entry name" value="Phage_T4_Gp19"/>
</dbReference>
<reference evidence="1 2" key="1">
    <citation type="submission" date="2019-03" db="EMBL/GenBank/DDBJ databases">
        <title>Genomic Encyclopedia of Type Strains, Phase IV (KMG-IV): sequencing the most valuable type-strain genomes for metagenomic binning, comparative biology and taxonomic classification.</title>
        <authorList>
            <person name="Goeker M."/>
        </authorList>
    </citation>
    <scope>NUCLEOTIDE SEQUENCE [LARGE SCALE GENOMIC DNA]</scope>
    <source>
        <strain evidence="1 2">DSM 45775</strain>
    </source>
</reference>
<gene>
    <name evidence="1" type="ORF">EV188_11546</name>
</gene>
<dbReference type="GO" id="GO:0005198">
    <property type="term" value="F:structural molecule activity"/>
    <property type="evidence" value="ECO:0007669"/>
    <property type="project" value="InterPro"/>
</dbReference>
<name>A0A4R6UJI8_9PSEU</name>
<dbReference type="Proteomes" id="UP000295705">
    <property type="component" value="Unassembled WGS sequence"/>
</dbReference>
<dbReference type="AlphaFoldDB" id="A0A4R6UJI8"/>
<keyword evidence="2" id="KW-1185">Reference proteome</keyword>
<protein>
    <submittedName>
        <fullName evidence="1">Phage tail-like protein</fullName>
    </submittedName>
</protein>
<sequence length="142" mass="15403">MSSPVPFSAADFLVEIEGIGSAGFSRVLLPRQELRTVPYRNGGDGQRTTFAPAGAEVPDHFVVTRGVTADTSLWDWWQETRAGGGSARRASVVLLDESQNEQARWNLVDCDPVAYWLSPLDATLGEVLTETLCMTTGGMDRA</sequence>
<dbReference type="PANTHER" id="PTHR38009:SF1">
    <property type="entry name" value="CONSERVED HYPOTHETICAL PHAGE TAIL PROTEIN"/>
    <property type="match status" value="1"/>
</dbReference>